<comment type="caution">
    <text evidence="2">The sequence shown here is derived from an EMBL/GenBank/DDBJ whole genome shotgun (WGS) entry which is preliminary data.</text>
</comment>
<feature type="non-terminal residue" evidence="2">
    <location>
        <position position="60"/>
    </location>
</feature>
<sequence length="60" mass="6726">MEEQLAVVAGVVGGVWASLLWLSIVVWVYRDVRERSRDSSLQVLSVFVVLMFFPGFNIPG</sequence>
<keyword evidence="1" id="KW-1133">Transmembrane helix</keyword>
<feature type="transmembrane region" description="Helical" evidence="1">
    <location>
        <begin position="41"/>
        <end position="58"/>
    </location>
</feature>
<protein>
    <submittedName>
        <fullName evidence="2">Uncharacterized protein</fullName>
    </submittedName>
</protein>
<name>A0A0F9BHS7_9ZZZZ</name>
<proteinExistence type="predicted"/>
<dbReference type="AlphaFoldDB" id="A0A0F9BHS7"/>
<evidence type="ECO:0000313" key="2">
    <source>
        <dbReference type="EMBL" id="KKK90169.1"/>
    </source>
</evidence>
<keyword evidence="1" id="KW-0812">Transmembrane</keyword>
<feature type="transmembrane region" description="Helical" evidence="1">
    <location>
        <begin position="6"/>
        <end position="29"/>
    </location>
</feature>
<evidence type="ECO:0000256" key="1">
    <source>
        <dbReference type="SAM" id="Phobius"/>
    </source>
</evidence>
<dbReference type="EMBL" id="LAZR01049211">
    <property type="protein sequence ID" value="KKK90169.1"/>
    <property type="molecule type" value="Genomic_DNA"/>
</dbReference>
<keyword evidence="1" id="KW-0472">Membrane</keyword>
<gene>
    <name evidence="2" type="ORF">LCGC14_2725790</name>
</gene>
<organism evidence="2">
    <name type="scientific">marine sediment metagenome</name>
    <dbReference type="NCBI Taxonomy" id="412755"/>
    <lineage>
        <taxon>unclassified sequences</taxon>
        <taxon>metagenomes</taxon>
        <taxon>ecological metagenomes</taxon>
    </lineage>
</organism>
<accession>A0A0F9BHS7</accession>
<reference evidence="2" key="1">
    <citation type="journal article" date="2015" name="Nature">
        <title>Complex archaea that bridge the gap between prokaryotes and eukaryotes.</title>
        <authorList>
            <person name="Spang A."/>
            <person name="Saw J.H."/>
            <person name="Jorgensen S.L."/>
            <person name="Zaremba-Niedzwiedzka K."/>
            <person name="Martijn J."/>
            <person name="Lind A.E."/>
            <person name="van Eijk R."/>
            <person name="Schleper C."/>
            <person name="Guy L."/>
            <person name="Ettema T.J."/>
        </authorList>
    </citation>
    <scope>NUCLEOTIDE SEQUENCE</scope>
</reference>